<organism evidence="1 2">
    <name type="scientific">Trichinella spiralis</name>
    <name type="common">Trichina worm</name>
    <dbReference type="NCBI Taxonomy" id="6334"/>
    <lineage>
        <taxon>Eukaryota</taxon>
        <taxon>Metazoa</taxon>
        <taxon>Ecdysozoa</taxon>
        <taxon>Nematoda</taxon>
        <taxon>Enoplea</taxon>
        <taxon>Dorylaimia</taxon>
        <taxon>Trichinellida</taxon>
        <taxon>Trichinellidae</taxon>
        <taxon>Trichinella</taxon>
    </lineage>
</organism>
<accession>A0A0V1C0B2</accession>
<dbReference type="EMBL" id="JYDH01000003">
    <property type="protein sequence ID" value="KRY42763.1"/>
    <property type="molecule type" value="Genomic_DNA"/>
</dbReference>
<evidence type="ECO:0000313" key="2">
    <source>
        <dbReference type="Proteomes" id="UP000054776"/>
    </source>
</evidence>
<dbReference type="AlphaFoldDB" id="A0A0V1C0B2"/>
<evidence type="ECO:0008006" key="3">
    <source>
        <dbReference type="Google" id="ProtNLM"/>
    </source>
</evidence>
<dbReference type="Proteomes" id="UP000054776">
    <property type="component" value="Unassembled WGS sequence"/>
</dbReference>
<reference evidence="1 2" key="1">
    <citation type="submission" date="2015-01" db="EMBL/GenBank/DDBJ databases">
        <title>Evolution of Trichinella species and genotypes.</title>
        <authorList>
            <person name="Korhonen P.K."/>
            <person name="Edoardo P."/>
            <person name="Giuseppe L.R."/>
            <person name="Gasser R.B."/>
        </authorList>
    </citation>
    <scope>NUCLEOTIDE SEQUENCE [LARGE SCALE GENOMIC DNA]</scope>
    <source>
        <strain evidence="1">ISS3</strain>
    </source>
</reference>
<keyword evidence="2" id="KW-1185">Reference proteome</keyword>
<comment type="caution">
    <text evidence="1">The sequence shown here is derived from an EMBL/GenBank/DDBJ whole genome shotgun (WGS) entry which is preliminary data.</text>
</comment>
<evidence type="ECO:0000313" key="1">
    <source>
        <dbReference type="EMBL" id="KRY42763.1"/>
    </source>
</evidence>
<dbReference type="InParanoid" id="A0A0V1C0B2"/>
<name>A0A0V1C0B2_TRISP</name>
<sequence>MSANSELRLVTNRCGKLSFVFEGKAYKLKHTGKKKKYLGCSKNKIGCRNEMCRNLKVTAIISQKDRVERFPVDSPFY</sequence>
<proteinExistence type="predicted"/>
<gene>
    <name evidence="1" type="ORF">T01_14760</name>
</gene>
<protein>
    <recommendedName>
        <fullName evidence="3">FLYWCH-type domain-containing protein</fullName>
    </recommendedName>
</protein>